<dbReference type="InterPro" id="IPR016181">
    <property type="entry name" value="Acyl_CoA_acyltransferase"/>
</dbReference>
<dbReference type="PROSITE" id="PS51186">
    <property type="entry name" value="GNAT"/>
    <property type="match status" value="1"/>
</dbReference>
<protein>
    <submittedName>
        <fullName evidence="2">GNAT family N-acetyltransferase</fullName>
    </submittedName>
</protein>
<dbReference type="RefSeq" id="WP_191710887.1">
    <property type="nucleotide sequence ID" value="NZ_JACSPQ010000053.1"/>
</dbReference>
<organism evidence="2 3">
    <name type="scientific">Phocaeicola faecium</name>
    <dbReference type="NCBI Taxonomy" id="2762213"/>
    <lineage>
        <taxon>Bacteria</taxon>
        <taxon>Pseudomonadati</taxon>
        <taxon>Bacteroidota</taxon>
        <taxon>Bacteroidia</taxon>
        <taxon>Bacteroidales</taxon>
        <taxon>Bacteroidaceae</taxon>
        <taxon>Phocaeicola</taxon>
    </lineage>
</organism>
<accession>A0ABR8VEY3</accession>
<evidence type="ECO:0000313" key="2">
    <source>
        <dbReference type="EMBL" id="MBD8003328.1"/>
    </source>
</evidence>
<sequence>MYIVQITEKKKQYLDLLLLADEQEEMIDRYLERGDMFVLQDEHKKAIAVAVVTVEGDNVVELKNLAVLKEEQGKGYGKRMIEYVCKFYFEKYRMLFVGTGDVDVTVGFYKHCGFTYSHRVKNFFIENYDHPIYEDGVQLKDMVYLSRNI</sequence>
<dbReference type="InterPro" id="IPR000182">
    <property type="entry name" value="GNAT_dom"/>
</dbReference>
<name>A0ABR8VEY3_9BACT</name>
<comment type="caution">
    <text evidence="2">The sequence shown here is derived from an EMBL/GenBank/DDBJ whole genome shotgun (WGS) entry which is preliminary data.</text>
</comment>
<dbReference type="Pfam" id="PF00583">
    <property type="entry name" value="Acetyltransf_1"/>
    <property type="match status" value="1"/>
</dbReference>
<dbReference type="Proteomes" id="UP000616346">
    <property type="component" value="Unassembled WGS sequence"/>
</dbReference>
<dbReference type="Gene3D" id="3.40.630.30">
    <property type="match status" value="1"/>
</dbReference>
<reference evidence="2 3" key="1">
    <citation type="submission" date="2020-08" db="EMBL/GenBank/DDBJ databases">
        <title>A Genomic Blueprint of the Chicken Gut Microbiome.</title>
        <authorList>
            <person name="Gilroy R."/>
            <person name="Ravi A."/>
            <person name="Getino M."/>
            <person name="Pursley I."/>
            <person name="Horton D.L."/>
            <person name="Alikhan N.-F."/>
            <person name="Baker D."/>
            <person name="Gharbi K."/>
            <person name="Hall N."/>
            <person name="Watson M."/>
            <person name="Adriaenssens E.M."/>
            <person name="Foster-Nyarko E."/>
            <person name="Jarju S."/>
            <person name="Secka A."/>
            <person name="Antonio M."/>
            <person name="Oren A."/>
            <person name="Chaudhuri R."/>
            <person name="La Ragione R.M."/>
            <person name="Hildebrand F."/>
            <person name="Pallen M.J."/>
        </authorList>
    </citation>
    <scope>NUCLEOTIDE SEQUENCE [LARGE SCALE GENOMIC DNA]</scope>
    <source>
        <strain evidence="2 3">Sa1YUN3</strain>
    </source>
</reference>
<feature type="domain" description="N-acetyltransferase" evidence="1">
    <location>
        <begin position="1"/>
        <end position="149"/>
    </location>
</feature>
<evidence type="ECO:0000259" key="1">
    <source>
        <dbReference type="PROSITE" id="PS51186"/>
    </source>
</evidence>
<proteinExistence type="predicted"/>
<evidence type="ECO:0000313" key="3">
    <source>
        <dbReference type="Proteomes" id="UP000616346"/>
    </source>
</evidence>
<dbReference type="EMBL" id="JACSPQ010000053">
    <property type="protein sequence ID" value="MBD8003328.1"/>
    <property type="molecule type" value="Genomic_DNA"/>
</dbReference>
<dbReference type="CDD" id="cd04301">
    <property type="entry name" value="NAT_SF"/>
    <property type="match status" value="1"/>
</dbReference>
<keyword evidence="3" id="KW-1185">Reference proteome</keyword>
<gene>
    <name evidence="2" type="ORF">H9626_14170</name>
</gene>
<dbReference type="SUPFAM" id="SSF55729">
    <property type="entry name" value="Acyl-CoA N-acyltransferases (Nat)"/>
    <property type="match status" value="1"/>
</dbReference>